<dbReference type="GO" id="GO:0003684">
    <property type="term" value="F:damaged DNA binding"/>
    <property type="evidence" value="ECO:0007669"/>
    <property type="project" value="TreeGrafter"/>
</dbReference>
<evidence type="ECO:0000313" key="8">
    <source>
        <dbReference type="EMBL" id="KAE8021232.1"/>
    </source>
</evidence>
<evidence type="ECO:0000313" key="9">
    <source>
        <dbReference type="Proteomes" id="UP000327013"/>
    </source>
</evidence>
<sequence length="481" mass="54242">MHAYGEDEITHETTTDIPSFLLFSSDPEDENNAPAKHPPTTDHQACREQDDTFASDFFRCGADWSCLLPQDQDSSSISTTLCNSERNLKQTNLFQMWGLKRPHLQNVPSRTPLIVKKMKIGRGGSSHLRNATTDTAIGPRLCPFYKKIPGTPFTVDAFRYGRVEGCSAYFLTHFHSDHYGGLNKGWSHGPIYCTPLTARLLTMCLSVNPSFICPLELNIEHVIERVKVTLLEANHCPGAAMIHFRLSNGQSYLHTGDFRACKLMQTYPLLRNERVNALYLDTTYCNPKYKFPSKEDVLSYVVRITQNCLKKQPKTLVVVGAYSIGKECVYLAISKALGVKIYANASRRRILQSFGWPELSGILCLNGKDTPLHVLPISSLKFETLKDYLKTFMGQFVAVLAFRPTGWTYSETIGNQLDLIKPGSKGNVTIYGVPYSEHSSFTELREFVQCLRPEKIIPTVNVGTAANRDKMHSYFREWLKG</sequence>
<protein>
    <recommendedName>
        <fullName evidence="7">DNA repair metallo-beta-lactamase domain-containing protein</fullName>
    </recommendedName>
</protein>
<dbReference type="GO" id="GO:0006303">
    <property type="term" value="P:double-strand break repair via nonhomologous end joining"/>
    <property type="evidence" value="ECO:0007669"/>
    <property type="project" value="TreeGrafter"/>
</dbReference>
<evidence type="ECO:0000256" key="1">
    <source>
        <dbReference type="ARBA" id="ARBA00004123"/>
    </source>
</evidence>
<dbReference type="GO" id="GO:0005634">
    <property type="term" value="C:nucleus"/>
    <property type="evidence" value="ECO:0007669"/>
    <property type="project" value="UniProtKB-SubCell"/>
</dbReference>
<evidence type="ECO:0000256" key="3">
    <source>
        <dbReference type="ARBA" id="ARBA00022763"/>
    </source>
</evidence>
<dbReference type="PANTHER" id="PTHR23240:SF36">
    <property type="entry name" value="DNA CROSS-LINK REPAIR PROTEIN SNM1"/>
    <property type="match status" value="1"/>
</dbReference>
<dbReference type="Gene3D" id="3.60.15.10">
    <property type="entry name" value="Ribonuclease Z/Hydroxyacylglutathione hydrolase-like"/>
    <property type="match status" value="1"/>
</dbReference>
<dbReference type="SUPFAM" id="SSF56281">
    <property type="entry name" value="Metallo-hydrolase/oxidoreductase"/>
    <property type="match status" value="1"/>
</dbReference>
<comment type="subcellular location">
    <subcellularLocation>
        <location evidence="1">Nucleus</location>
    </subcellularLocation>
</comment>
<evidence type="ECO:0000256" key="6">
    <source>
        <dbReference type="SAM" id="MobiDB-lite"/>
    </source>
</evidence>
<dbReference type="OrthoDB" id="262529at2759"/>
<organism evidence="8 9">
    <name type="scientific">Carpinus fangiana</name>
    <dbReference type="NCBI Taxonomy" id="176857"/>
    <lineage>
        <taxon>Eukaryota</taxon>
        <taxon>Viridiplantae</taxon>
        <taxon>Streptophyta</taxon>
        <taxon>Embryophyta</taxon>
        <taxon>Tracheophyta</taxon>
        <taxon>Spermatophyta</taxon>
        <taxon>Magnoliopsida</taxon>
        <taxon>eudicotyledons</taxon>
        <taxon>Gunneridae</taxon>
        <taxon>Pentapetalae</taxon>
        <taxon>rosids</taxon>
        <taxon>fabids</taxon>
        <taxon>Fagales</taxon>
        <taxon>Betulaceae</taxon>
        <taxon>Carpinus</taxon>
    </lineage>
</organism>
<proteinExistence type="inferred from homology"/>
<dbReference type="FunFam" id="3.60.15.10:FF:000010">
    <property type="entry name" value="DNA cross-link repair 1A"/>
    <property type="match status" value="1"/>
</dbReference>
<reference evidence="8 9" key="1">
    <citation type="submission" date="2019-06" db="EMBL/GenBank/DDBJ databases">
        <title>A chromosomal-level reference genome of Carpinus fangiana (Coryloideae, Betulaceae).</title>
        <authorList>
            <person name="Yang X."/>
            <person name="Wang Z."/>
            <person name="Zhang L."/>
            <person name="Hao G."/>
            <person name="Liu J."/>
            <person name="Yang Y."/>
        </authorList>
    </citation>
    <scope>NUCLEOTIDE SEQUENCE [LARGE SCALE GENOMIC DNA]</scope>
    <source>
        <strain evidence="8">Cfa_2016G</strain>
        <tissue evidence="8">Leaf</tissue>
    </source>
</reference>
<dbReference type="PANTHER" id="PTHR23240">
    <property type="entry name" value="DNA CROSS-LINK REPAIR PROTEIN PSO2/SNM1-RELATED"/>
    <property type="match status" value="1"/>
</dbReference>
<accession>A0A5N6QWT9</accession>
<dbReference type="Proteomes" id="UP000327013">
    <property type="component" value="Chromosome 3"/>
</dbReference>
<dbReference type="GO" id="GO:0036297">
    <property type="term" value="P:interstrand cross-link repair"/>
    <property type="evidence" value="ECO:0007669"/>
    <property type="project" value="TreeGrafter"/>
</dbReference>
<keyword evidence="9" id="KW-1185">Reference proteome</keyword>
<dbReference type="GO" id="GO:0035312">
    <property type="term" value="F:5'-3' DNA exonuclease activity"/>
    <property type="evidence" value="ECO:0007669"/>
    <property type="project" value="TreeGrafter"/>
</dbReference>
<keyword evidence="5" id="KW-0539">Nucleus</keyword>
<dbReference type="AlphaFoldDB" id="A0A5N6QWT9"/>
<name>A0A5N6QWT9_9ROSI</name>
<gene>
    <name evidence="8" type="ORF">FH972_007140</name>
</gene>
<keyword evidence="3" id="KW-0227">DNA damage</keyword>
<feature type="domain" description="DNA repair metallo-beta-lactamase" evidence="7">
    <location>
        <begin position="358"/>
        <end position="463"/>
    </location>
</feature>
<dbReference type="InterPro" id="IPR011084">
    <property type="entry name" value="DRMBL"/>
</dbReference>
<feature type="region of interest" description="Disordered" evidence="6">
    <location>
        <begin position="16"/>
        <end position="44"/>
    </location>
</feature>
<evidence type="ECO:0000256" key="4">
    <source>
        <dbReference type="ARBA" id="ARBA00023204"/>
    </source>
</evidence>
<dbReference type="EMBL" id="CM017323">
    <property type="protein sequence ID" value="KAE8021232.1"/>
    <property type="molecule type" value="Genomic_DNA"/>
</dbReference>
<dbReference type="InterPro" id="IPR036866">
    <property type="entry name" value="RibonucZ/Hydroxyglut_hydro"/>
</dbReference>
<evidence type="ECO:0000256" key="5">
    <source>
        <dbReference type="ARBA" id="ARBA00023242"/>
    </source>
</evidence>
<evidence type="ECO:0000256" key="2">
    <source>
        <dbReference type="ARBA" id="ARBA00010304"/>
    </source>
</evidence>
<comment type="similarity">
    <text evidence="2">Belongs to the DNA repair metallo-beta-lactamase (DRMBL) family.</text>
</comment>
<dbReference type="CDD" id="cd16273">
    <property type="entry name" value="SNM1A-1C-like_MBL-fold"/>
    <property type="match status" value="1"/>
</dbReference>
<keyword evidence="4" id="KW-0234">DNA repair</keyword>
<dbReference type="Gene3D" id="3.40.50.12650">
    <property type="match status" value="1"/>
</dbReference>
<dbReference type="Pfam" id="PF07522">
    <property type="entry name" value="DRMBL"/>
    <property type="match status" value="1"/>
</dbReference>
<dbReference type="FunFam" id="3.40.50.12650:FF:000001">
    <property type="entry name" value="DNA cross-link repair 1A"/>
    <property type="match status" value="1"/>
</dbReference>
<evidence type="ECO:0000259" key="7">
    <source>
        <dbReference type="Pfam" id="PF07522"/>
    </source>
</evidence>